<dbReference type="GO" id="GO:0033211">
    <property type="term" value="P:adiponectin-activated signaling pathway"/>
    <property type="evidence" value="ECO:0007669"/>
    <property type="project" value="TreeGrafter"/>
</dbReference>
<evidence type="ECO:0000313" key="8">
    <source>
        <dbReference type="Proteomes" id="UP000887540"/>
    </source>
</evidence>
<feature type="transmembrane region" description="Helical" evidence="7">
    <location>
        <begin position="94"/>
        <end position="113"/>
    </location>
</feature>
<dbReference type="PANTHER" id="PTHR20855:SF52">
    <property type="entry name" value="ADIPONECTIN RECEPTOR PROTEIN"/>
    <property type="match status" value="1"/>
</dbReference>
<dbReference type="Proteomes" id="UP000887540">
    <property type="component" value="Unplaced"/>
</dbReference>
<feature type="transmembrane region" description="Helical" evidence="7">
    <location>
        <begin position="164"/>
        <end position="183"/>
    </location>
</feature>
<feature type="transmembrane region" description="Helical" evidence="7">
    <location>
        <begin position="220"/>
        <end position="241"/>
    </location>
</feature>
<evidence type="ECO:0000313" key="9">
    <source>
        <dbReference type="WBParaSite" id="ACRNAN_scaffold2774.g23312.t2"/>
    </source>
</evidence>
<feature type="transmembrane region" description="Helical" evidence="7">
    <location>
        <begin position="253"/>
        <end position="272"/>
    </location>
</feature>
<evidence type="ECO:0000256" key="3">
    <source>
        <dbReference type="ARBA" id="ARBA00022692"/>
    </source>
</evidence>
<keyword evidence="3 7" id="KW-0812">Transmembrane</keyword>
<keyword evidence="6" id="KW-0479">Metal-binding</keyword>
<evidence type="ECO:0000256" key="1">
    <source>
        <dbReference type="ARBA" id="ARBA00004141"/>
    </source>
</evidence>
<feature type="transmembrane region" description="Helical" evidence="7">
    <location>
        <begin position="190"/>
        <end position="208"/>
    </location>
</feature>
<name>A0A914DJ82_9BILA</name>
<feature type="binding site" evidence="6">
    <location>
        <position position="294"/>
    </location>
    <ligand>
        <name>Zn(2+)</name>
        <dbReference type="ChEBI" id="CHEBI:29105"/>
    </ligand>
</feature>
<dbReference type="AlphaFoldDB" id="A0A914DJ82"/>
<evidence type="ECO:0000256" key="6">
    <source>
        <dbReference type="PIRSR" id="PIRSR604254-1"/>
    </source>
</evidence>
<dbReference type="PANTHER" id="PTHR20855">
    <property type="entry name" value="ADIPOR/PROGESTIN RECEPTOR-RELATED"/>
    <property type="match status" value="1"/>
</dbReference>
<keyword evidence="4 7" id="KW-1133">Transmembrane helix</keyword>
<comment type="similarity">
    <text evidence="2">Belongs to the ADIPOR family.</text>
</comment>
<dbReference type="GO" id="GO:0046872">
    <property type="term" value="F:metal ion binding"/>
    <property type="evidence" value="ECO:0007669"/>
    <property type="project" value="UniProtKB-KW"/>
</dbReference>
<evidence type="ECO:0000256" key="4">
    <source>
        <dbReference type="ARBA" id="ARBA00022989"/>
    </source>
</evidence>
<dbReference type="GO" id="GO:0038023">
    <property type="term" value="F:signaling receptor activity"/>
    <property type="evidence" value="ECO:0007669"/>
    <property type="project" value="TreeGrafter"/>
</dbReference>
<evidence type="ECO:0000256" key="2">
    <source>
        <dbReference type="ARBA" id="ARBA00007018"/>
    </source>
</evidence>
<sequence length="324" mass="37466">MVEETGVRQRLVFDENIVKNGEAVEINNNEETTCPNKNGLHKEHQSIWEVLDYENLPEWLRDNEYLKSNHRPIVQNYAACFRSIFKLHSETGNIWTHLIGCLIFVAIAAYFWVNTEGHVSLHDKLVFLAFFASAILCLGLSTLFHTVCCHSAEVFVLFRKLDYLGIAVMIIGSMIPMVYYWFYCETIPKLVYISMIVVLGSVVIYVTLSPIFGQNNYRHLRAIVFASMSFTILIPATHYALTHGIYRLHLDRFDLFLLMGFLYIFGAVVYTTRIPERFFPGKCDIWLHSHQLFHLLVVLGAITHYIQAYEMATHRLNGHMKCSN</sequence>
<dbReference type="InterPro" id="IPR004254">
    <property type="entry name" value="AdipoR/HlyIII-related"/>
</dbReference>
<reference evidence="9" key="1">
    <citation type="submission" date="2022-11" db="UniProtKB">
        <authorList>
            <consortium name="WormBaseParasite"/>
        </authorList>
    </citation>
    <scope>IDENTIFICATION</scope>
</reference>
<feature type="transmembrane region" description="Helical" evidence="7">
    <location>
        <begin position="292"/>
        <end position="312"/>
    </location>
</feature>
<dbReference type="GO" id="GO:0005886">
    <property type="term" value="C:plasma membrane"/>
    <property type="evidence" value="ECO:0007669"/>
    <property type="project" value="TreeGrafter"/>
</dbReference>
<comment type="subcellular location">
    <subcellularLocation>
        <location evidence="1">Membrane</location>
        <topology evidence="1">Multi-pass membrane protein</topology>
    </subcellularLocation>
</comment>
<feature type="binding site" evidence="6">
    <location>
        <position position="145"/>
    </location>
    <ligand>
        <name>Zn(2+)</name>
        <dbReference type="ChEBI" id="CHEBI:29105"/>
    </ligand>
</feature>
<feature type="transmembrane region" description="Helical" evidence="7">
    <location>
        <begin position="125"/>
        <end position="144"/>
    </location>
</feature>
<protein>
    <submittedName>
        <fullName evidence="9">Uncharacterized protein</fullName>
    </submittedName>
</protein>
<proteinExistence type="inferred from homology"/>
<organism evidence="8 9">
    <name type="scientific">Acrobeloides nanus</name>
    <dbReference type="NCBI Taxonomy" id="290746"/>
    <lineage>
        <taxon>Eukaryota</taxon>
        <taxon>Metazoa</taxon>
        <taxon>Ecdysozoa</taxon>
        <taxon>Nematoda</taxon>
        <taxon>Chromadorea</taxon>
        <taxon>Rhabditida</taxon>
        <taxon>Tylenchina</taxon>
        <taxon>Cephalobomorpha</taxon>
        <taxon>Cephaloboidea</taxon>
        <taxon>Cephalobidae</taxon>
        <taxon>Acrobeloides</taxon>
    </lineage>
</organism>
<evidence type="ECO:0000256" key="7">
    <source>
        <dbReference type="SAM" id="Phobius"/>
    </source>
</evidence>
<keyword evidence="6" id="KW-0862">Zinc</keyword>
<keyword evidence="5 7" id="KW-0472">Membrane</keyword>
<dbReference type="WBParaSite" id="ACRNAN_scaffold2774.g23312.t2">
    <property type="protein sequence ID" value="ACRNAN_scaffold2774.g23312.t2"/>
    <property type="gene ID" value="ACRNAN_scaffold2774.g23312"/>
</dbReference>
<dbReference type="Pfam" id="PF03006">
    <property type="entry name" value="HlyIII"/>
    <property type="match status" value="1"/>
</dbReference>
<feature type="binding site" evidence="6">
    <location>
        <position position="290"/>
    </location>
    <ligand>
        <name>Zn(2+)</name>
        <dbReference type="ChEBI" id="CHEBI:29105"/>
    </ligand>
</feature>
<accession>A0A914DJ82</accession>
<evidence type="ECO:0000256" key="5">
    <source>
        <dbReference type="ARBA" id="ARBA00023136"/>
    </source>
</evidence>
<keyword evidence="8" id="KW-1185">Reference proteome</keyword>